<reference evidence="1" key="1">
    <citation type="submission" date="2018-07" db="EMBL/GenBank/DDBJ databases">
        <authorList>
            <person name="Quirk P.G."/>
            <person name="Krulwich T.A."/>
        </authorList>
    </citation>
    <scope>NUCLEOTIDE SEQUENCE</scope>
    <source>
        <strain evidence="1">Anand</strain>
    </source>
</reference>
<accession>A0A3B0MMC4</accession>
<sequence>MNSEDISEDSDDTEDFKDNSEELAYSLFDDFKSTDATEVYEYMEKKFNFKYNLLGNTTLHRIVLIKYLQDKKDNNENVLEYYNKLKKDPDIVLNNFEEYIKTPVNNQKLIWGFMESSDSEAEDFILSNYIHNYKHI</sequence>
<gene>
    <name evidence="1" type="ORF">TAT_000052800</name>
    <name evidence="2" type="ORF">TAV_000052500</name>
</gene>
<dbReference type="VEuPathDB" id="PiroplasmaDB:TA20450"/>
<organism evidence="1">
    <name type="scientific">Theileria annulata</name>
    <dbReference type="NCBI Taxonomy" id="5874"/>
    <lineage>
        <taxon>Eukaryota</taxon>
        <taxon>Sar</taxon>
        <taxon>Alveolata</taxon>
        <taxon>Apicomplexa</taxon>
        <taxon>Aconoidasida</taxon>
        <taxon>Piroplasmida</taxon>
        <taxon>Theileriidae</taxon>
        <taxon>Theileria</taxon>
    </lineage>
</organism>
<dbReference type="SUPFAM" id="SSF57667">
    <property type="entry name" value="beta-beta-alpha zinc fingers"/>
    <property type="match status" value="1"/>
</dbReference>
<protein>
    <submittedName>
        <fullName evidence="1">Uncharacterized protein</fullName>
    </submittedName>
</protein>
<proteinExistence type="predicted"/>
<dbReference type="EMBL" id="UIVS01000001">
    <property type="protein sequence ID" value="SVP89824.1"/>
    <property type="molecule type" value="Genomic_DNA"/>
</dbReference>
<evidence type="ECO:0000313" key="1">
    <source>
        <dbReference type="EMBL" id="SVP88671.1"/>
    </source>
</evidence>
<dbReference type="AlphaFoldDB" id="A0A3B0MMC4"/>
<evidence type="ECO:0000313" key="2">
    <source>
        <dbReference type="EMBL" id="SVP89824.1"/>
    </source>
</evidence>
<dbReference type="EMBL" id="UIVT01000001">
    <property type="protein sequence ID" value="SVP88671.1"/>
    <property type="molecule type" value="Genomic_DNA"/>
</dbReference>
<name>A0A3B0MMC4_THEAN</name>
<dbReference type="InterPro" id="IPR036236">
    <property type="entry name" value="Znf_C2H2_sf"/>
</dbReference>